<gene>
    <name evidence="2" type="ORF">FLP08_01580</name>
</gene>
<name>A0A7M3SXC6_9FLAO</name>
<sequence>MTRINRKLGFFKRNYYSIFGSLWLALGIVYYLNKNYSEEKLLTFNFVISICYVILSMLYFYKAFGKPENNKEFIEWDDNVLNYKPIRGKIHSYKINDLINLKVSNSNLIIKAPDAKGTMAELNGYSETDLQKLESRFGSF</sequence>
<accession>A0A7M3SXC6</accession>
<keyword evidence="1" id="KW-1133">Transmembrane helix</keyword>
<dbReference type="Proteomes" id="UP000460416">
    <property type="component" value="Unassembled WGS sequence"/>
</dbReference>
<evidence type="ECO:0000256" key="1">
    <source>
        <dbReference type="SAM" id="Phobius"/>
    </source>
</evidence>
<feature type="transmembrane region" description="Helical" evidence="1">
    <location>
        <begin position="44"/>
        <end position="61"/>
    </location>
</feature>
<keyword evidence="1" id="KW-0472">Membrane</keyword>
<dbReference type="RefSeq" id="WP_156273360.1">
    <property type="nucleotide sequence ID" value="NZ_BAABGI010000002.1"/>
</dbReference>
<protein>
    <submittedName>
        <fullName evidence="2">Uncharacterized protein</fullName>
    </submittedName>
</protein>
<keyword evidence="1" id="KW-0812">Transmembrane</keyword>
<proteinExistence type="predicted"/>
<comment type="caution">
    <text evidence="2">The sequence shown here is derived from an EMBL/GenBank/DDBJ whole genome shotgun (WGS) entry which is preliminary data.</text>
</comment>
<reference evidence="2 3" key="1">
    <citation type="submission" date="2019-07" db="EMBL/GenBank/DDBJ databases">
        <title>Gramella aestuarii sp. nov., isolated from a tidal flat, and emended description of Gramella echinicola.</title>
        <authorList>
            <person name="Liu L."/>
        </authorList>
    </citation>
    <scope>NUCLEOTIDE SEQUENCE [LARGE SCALE GENOMIC DNA]</scope>
    <source>
        <strain evidence="2 3">BS12</strain>
    </source>
</reference>
<organism evidence="2 3">
    <name type="scientific">Christiangramia aestuarii</name>
    <dbReference type="NCBI Taxonomy" id="1028746"/>
    <lineage>
        <taxon>Bacteria</taxon>
        <taxon>Pseudomonadati</taxon>
        <taxon>Bacteroidota</taxon>
        <taxon>Flavobacteriia</taxon>
        <taxon>Flavobacteriales</taxon>
        <taxon>Flavobacteriaceae</taxon>
        <taxon>Christiangramia</taxon>
    </lineage>
</organism>
<evidence type="ECO:0000313" key="2">
    <source>
        <dbReference type="EMBL" id="MUP41257.1"/>
    </source>
</evidence>
<dbReference type="OrthoDB" id="1445165at2"/>
<dbReference type="EMBL" id="VJVW01000001">
    <property type="protein sequence ID" value="MUP41257.1"/>
    <property type="molecule type" value="Genomic_DNA"/>
</dbReference>
<feature type="transmembrane region" description="Helical" evidence="1">
    <location>
        <begin position="15"/>
        <end position="32"/>
    </location>
</feature>
<evidence type="ECO:0000313" key="3">
    <source>
        <dbReference type="Proteomes" id="UP000460416"/>
    </source>
</evidence>
<dbReference type="AlphaFoldDB" id="A0A7M3SXC6"/>
<keyword evidence="3" id="KW-1185">Reference proteome</keyword>